<accession>A0ABP0UMY2</accession>
<organism evidence="3 4">
    <name type="scientific">Sphagnum troendelagicum</name>
    <dbReference type="NCBI Taxonomy" id="128251"/>
    <lineage>
        <taxon>Eukaryota</taxon>
        <taxon>Viridiplantae</taxon>
        <taxon>Streptophyta</taxon>
        <taxon>Embryophyta</taxon>
        <taxon>Bryophyta</taxon>
        <taxon>Sphagnophytina</taxon>
        <taxon>Sphagnopsida</taxon>
        <taxon>Sphagnales</taxon>
        <taxon>Sphagnaceae</taxon>
        <taxon>Sphagnum</taxon>
    </lineage>
</organism>
<comment type="similarity">
    <text evidence="1">Belongs to the GPI inositol-deacylase family.</text>
</comment>
<keyword evidence="1" id="KW-0653">Protein transport</keyword>
<evidence type="ECO:0000313" key="3">
    <source>
        <dbReference type="EMBL" id="CAK9225665.1"/>
    </source>
</evidence>
<evidence type="ECO:0000259" key="2">
    <source>
        <dbReference type="Pfam" id="PF07819"/>
    </source>
</evidence>
<feature type="transmembrane region" description="Helical" evidence="1">
    <location>
        <begin position="822"/>
        <end position="842"/>
    </location>
</feature>
<feature type="transmembrane region" description="Helical" evidence="1">
    <location>
        <begin position="778"/>
        <end position="802"/>
    </location>
</feature>
<evidence type="ECO:0000313" key="4">
    <source>
        <dbReference type="Proteomes" id="UP001497512"/>
    </source>
</evidence>
<keyword evidence="1" id="KW-0378">Hydrolase</keyword>
<dbReference type="EMBL" id="OZ019897">
    <property type="protein sequence ID" value="CAK9225665.1"/>
    <property type="molecule type" value="Genomic_DNA"/>
</dbReference>
<protein>
    <recommendedName>
        <fullName evidence="1">GPI inositol-deacylase</fullName>
        <ecNumber evidence="1">3.1.-.-</ecNumber>
    </recommendedName>
</protein>
<dbReference type="Pfam" id="PF07819">
    <property type="entry name" value="PGAP1"/>
    <property type="match status" value="1"/>
</dbReference>
<keyword evidence="1" id="KW-0813">Transport</keyword>
<keyword evidence="1" id="KW-0472">Membrane</keyword>
<keyword evidence="1" id="KW-0812">Transmembrane</keyword>
<dbReference type="Proteomes" id="UP001497512">
    <property type="component" value="Chromosome 5"/>
</dbReference>
<dbReference type="SUPFAM" id="SSF53474">
    <property type="entry name" value="alpha/beta-Hydrolases"/>
    <property type="match status" value="1"/>
</dbReference>
<keyword evidence="1" id="KW-0256">Endoplasmic reticulum</keyword>
<feature type="transmembrane region" description="Helical" evidence="1">
    <location>
        <begin position="930"/>
        <end position="955"/>
    </location>
</feature>
<comment type="function">
    <text evidence="1">Involved in inositol deacylation of GPI-anchored proteins which plays important roles in the quality control and ER-associated degradation of GPI-anchored proteins.</text>
</comment>
<comment type="subcellular location">
    <subcellularLocation>
        <location evidence="1">Endoplasmic reticulum membrane</location>
    </subcellularLocation>
</comment>
<sequence>MMMAAEEGVRKKKATRPPSSWTCLWNFRVHFSLTFATYIAITGFLQLRKPLMNRCTMTYMYPSYIPVPPAVPEKNSTSNNNRHALYLYHEGWKKIDHQLHLAKLSGVPVLFIPGNGGSYKQMRSMGAESDRAYNRGPLPSNFYQQSSFTPLEAGSEGLAITDVLENVTVEGQYANHLDWFAIDLEGEQSAMDSQILEEHAEYVVQAVHQILDRYRNSVGMRSQQNEDKGKILPTSVILVGHSMGGFVARAAVVHPNLRKGAVETILTLSSPHRSPPLAVQPSFGRFFSQVNAAWVNGYKLVKGRRWMKPPLTNVVVVSVTSGAQDYQIRSRMASLDGIVPSTNGMTLSCTGIVNVFMSMEHQAIVWCNEFVVKMSHTLLQLIDKETGQPYPSPHTRLGVFVSNLRSALPQAFDLLPASPIAHPLALTSSGGISTGGGAEGLDDMDNSLTTKSTRTKNQMAGSEHKKTQEIMPSACPQNVYWESENAETDLHISTSIMTILAMDGRRRWLDIKKLASNGRDWFVLVTNLAPCVGLRMHLWPEKGQQGENGLDNKGIEVTMRMVQLPSGPTHPQIEPGGQTEQVSPTGVIRLGPKDLAPFHYLTVSVTCHLAVSGRPPPSAIMAVGQFFNPEKETKSLSAAWLLSSLYKQQHLWLREYHPMVWNMSVAVSLSTLPMMLDVRASSCGIQQTVLAKAHPEPEDLLKMCKARCFPPLALIWDPQYGLEVAPNLTTTTVVVDSSPAIWGSIYGSEHTTIMLLVDPHCAYDVSFKVSLSAAASRFLLVHGLQLAGLSVAVVLFALMRQARAWELNDPLPSIVTCIESNLRLPLTFFALGMGPILLYFSITIFGTETCPSLISFMGISIICYLFANGAVALLAYISCAVFYTTAFCHSFIRVRWQAYEDQGYRRGLRRGCLACSSLQMVRIWKTRPSVTVGIAAFILLSFVHPSLGLILLLSLHAWRCHFTLVSHQQQKELPWKTKNENGFMQQLDDGLPLGELPSWTKPSVLSLGETKLEIFYHHQGVLLLHLIATIMLIPSLVAFIKRAGQEWTLPAFLDSVLTFGLVLHGLQSSTTDANISLIRAPQLVGSPEPHAGLSFIYLLAGMYCYLVGLALAPYRAFYALFIIGVITAITRIRDKQAKGKGENGVNQRHFHRH</sequence>
<dbReference type="Gene3D" id="3.40.50.1820">
    <property type="entry name" value="alpha/beta hydrolase"/>
    <property type="match status" value="1"/>
</dbReference>
<feature type="transmembrane region" description="Helical" evidence="1">
    <location>
        <begin position="1047"/>
        <end position="1066"/>
    </location>
</feature>
<feature type="domain" description="GPI inositol-deacylase PGAP1-like alpha/beta" evidence="2">
    <location>
        <begin position="104"/>
        <end position="380"/>
    </location>
</feature>
<dbReference type="InterPro" id="IPR012908">
    <property type="entry name" value="PGAP1-ab_dom-like"/>
</dbReference>
<reference evidence="3" key="1">
    <citation type="submission" date="2024-02" db="EMBL/GenBank/DDBJ databases">
        <authorList>
            <consortium name="ELIXIR-Norway"/>
            <consortium name="Elixir Norway"/>
        </authorList>
    </citation>
    <scope>NUCLEOTIDE SEQUENCE</scope>
</reference>
<keyword evidence="1" id="KW-1133">Transmembrane helix</keyword>
<dbReference type="EC" id="3.1.-.-" evidence="1"/>
<feature type="transmembrane region" description="Helical" evidence="1">
    <location>
        <begin position="1021"/>
        <end position="1040"/>
    </location>
</feature>
<dbReference type="PANTHER" id="PTHR47346:SF1">
    <property type="entry name" value="GPI INOSITOL-DEACYLASE"/>
    <property type="match status" value="1"/>
</dbReference>
<name>A0ABP0UMY2_9BRYO</name>
<gene>
    <name evidence="3" type="ORF">CSSPTR1EN2_LOCUS17779</name>
</gene>
<evidence type="ECO:0000256" key="1">
    <source>
        <dbReference type="RuleBase" id="RU365011"/>
    </source>
</evidence>
<dbReference type="InterPro" id="IPR029058">
    <property type="entry name" value="AB_hydrolase_fold"/>
</dbReference>
<keyword evidence="4" id="KW-1185">Reference proteome</keyword>
<proteinExistence type="inferred from homology"/>
<dbReference type="PANTHER" id="PTHR47346">
    <property type="entry name" value="HYDROLASES, ACTING ON ESTER BOND"/>
    <property type="match status" value="1"/>
</dbReference>
<feature type="transmembrane region" description="Helical" evidence="1">
    <location>
        <begin position="27"/>
        <end position="47"/>
    </location>
</feature>
<feature type="transmembrane region" description="Helical" evidence="1">
    <location>
        <begin position="1095"/>
        <end position="1128"/>
    </location>
</feature>